<evidence type="ECO:0000256" key="3">
    <source>
        <dbReference type="ARBA" id="ARBA00023237"/>
    </source>
</evidence>
<dbReference type="InterPro" id="IPR000531">
    <property type="entry name" value="Beta-barrel_TonB"/>
</dbReference>
<dbReference type="Gene3D" id="2.170.130.10">
    <property type="entry name" value="TonB-dependent receptor, plug domain"/>
    <property type="match status" value="1"/>
</dbReference>
<dbReference type="Proteomes" id="UP000309848">
    <property type="component" value="Unassembled WGS sequence"/>
</dbReference>
<keyword evidence="8" id="KW-1185">Reference proteome</keyword>
<evidence type="ECO:0000259" key="5">
    <source>
        <dbReference type="Pfam" id="PF00593"/>
    </source>
</evidence>
<keyword evidence="7" id="KW-0675">Receptor</keyword>
<evidence type="ECO:0000313" key="7">
    <source>
        <dbReference type="EMBL" id="TGX43279.1"/>
    </source>
</evidence>
<evidence type="ECO:0000256" key="1">
    <source>
        <dbReference type="ARBA" id="ARBA00004442"/>
    </source>
</evidence>
<feature type="domain" description="TonB-dependent receptor-like beta-barrel" evidence="5">
    <location>
        <begin position="578"/>
        <end position="1034"/>
    </location>
</feature>
<evidence type="ECO:0000256" key="4">
    <source>
        <dbReference type="RuleBase" id="RU003357"/>
    </source>
</evidence>
<reference evidence="7 8" key="1">
    <citation type="submission" date="2019-04" db="EMBL/GenBank/DDBJ databases">
        <title>Sphingomonas psychrotolerans sp. nov., isolated from soil in the Tianshan Mountains, Xinjiang, China.</title>
        <authorList>
            <person name="Luo Y."/>
            <person name="Sheng H."/>
        </authorList>
    </citation>
    <scope>NUCLEOTIDE SEQUENCE [LARGE SCALE GENOMIC DNA]</scope>
    <source>
        <strain evidence="7 8">KIS18-15</strain>
    </source>
</reference>
<dbReference type="PANTHER" id="PTHR40980">
    <property type="entry name" value="PLUG DOMAIN-CONTAINING PROTEIN"/>
    <property type="match status" value="1"/>
</dbReference>
<dbReference type="InterPro" id="IPR036942">
    <property type="entry name" value="Beta-barrel_TonB_sf"/>
</dbReference>
<keyword evidence="2 4" id="KW-0472">Membrane</keyword>
<dbReference type="SUPFAM" id="SSF56935">
    <property type="entry name" value="Porins"/>
    <property type="match status" value="1"/>
</dbReference>
<dbReference type="Gene3D" id="2.40.170.20">
    <property type="entry name" value="TonB-dependent receptor, beta-barrel domain"/>
    <property type="match status" value="1"/>
</dbReference>
<comment type="similarity">
    <text evidence="4">Belongs to the TonB-dependent receptor family.</text>
</comment>
<dbReference type="InterPro" id="IPR037066">
    <property type="entry name" value="Plug_dom_sf"/>
</dbReference>
<gene>
    <name evidence="7" type="ORF">E5A74_08940</name>
</gene>
<proteinExistence type="inferred from homology"/>
<dbReference type="InterPro" id="IPR010104">
    <property type="entry name" value="TonB_rcpt_bac"/>
</dbReference>
<keyword evidence="3" id="KW-0998">Cell outer membrane</keyword>
<dbReference type="AlphaFoldDB" id="A0A4S1WJH7"/>
<protein>
    <submittedName>
        <fullName evidence="7">TonB-dependent receptor</fullName>
    </submittedName>
</protein>
<dbReference type="PANTHER" id="PTHR40980:SF3">
    <property type="entry name" value="TONB-DEPENDENT RECEPTOR-LIKE BETA-BARREL DOMAIN-CONTAINING PROTEIN"/>
    <property type="match status" value="1"/>
</dbReference>
<dbReference type="EMBL" id="SRXU01000003">
    <property type="protein sequence ID" value="TGX43279.1"/>
    <property type="molecule type" value="Genomic_DNA"/>
</dbReference>
<evidence type="ECO:0000259" key="6">
    <source>
        <dbReference type="Pfam" id="PF07715"/>
    </source>
</evidence>
<comment type="subcellular location">
    <subcellularLocation>
        <location evidence="1 4">Cell outer membrane</location>
    </subcellularLocation>
</comment>
<sequence length="1070" mass="116252">MSRRAIWEEVRMKKGLSGVIVGLLATTAMVAPAWAQETAPAPAPAAQGDQVGAEDEEILVTGIRASQQASVDIKRNETAIVDAISAEDIGKLPDVTVVDALQRISGVQIQRNAGEGSTVNIRGLPQVVTLLNGEQYLSAGNLGTAQPNLNDVPAQLMNSVLVFKTQDLRNALSGISGTIDLRTRRPFDLSDGLTVSAQAEYQRGANTKHNDYLFSGLASWRNDTVGIMIGATKSKAILGNSYAGTGGSVFGKNDWGASGPNYIEPHGYEFFNREVERDRLGINGAIQLKVGEGFTVTGEVFHTELTEHNRASGVNISNRWNGLGWTTPTSSAPSGVQSGGQPWLDVDEYDLDVWWFNSFSVNRTTKNKSTNYNLSIDYDNDGPFTFSARALKSNANMRSMNGQVQGDLSNWQYGADRAFTLFRNPADRTRGPFYPANIASKYPASQYSNGVIGSNGGRYINPNPLGYGADPQLHLDISGNNPAISGFDNPLPGGLGAGKSLKDYMANLDSYTVAAFSSEGNQENHADLGVFRADGSYEFEEGGLFGMLGRVDVGVRRSDRSTQIRNFHLFSNFYGGNGASQAAGCSAQWKAIDVVMNQNQCQAGEFVSNPTFNAALPTVTAGDCAAGTVANAPTCFQAYTVNRPTKLNEFNNVHFQTNWGGVVSGMPGMWVVDPKDFDDVVAFQNRVFGNTEEVIIPGNTYDVDLVEESAYINTSWASGGFKLNGGVKVINTKLTVKQNLTGETRNYGDTNVDTGDVVTRRSYTDWLPTVIASYDITPQFRVRAAFAKTMIPLDLGSYGGGLTISTADSPCSATPGPTDAPCGVRQVTGANSGGNPALNPWRSNNYDVSLEYYLGRATLFNLGLFKLDIKSFIDSGQTTGRFPDQDGVTRRDVPVTLPAQGKGGSLQGLEVGAKIAFSDLFDAPFLRNFGVDANYTYSDSSQQKLDMTGEKLPFQDNSKHQVNLVGWYQDDHFQARVAYNYRTARLSSTVGRYEIAPSTFGTIPIFQDSTQYVDVNLTYNVNDQFAIYANGSNVFGERERYFFQFDNDSRQYASQNRFEPRYSAGVRVRF</sequence>
<dbReference type="InterPro" id="IPR012910">
    <property type="entry name" value="Plug_dom"/>
</dbReference>
<feature type="domain" description="TonB-dependent receptor plug" evidence="6">
    <location>
        <begin position="75"/>
        <end position="171"/>
    </location>
</feature>
<comment type="caution">
    <text evidence="7">The sequence shown here is derived from an EMBL/GenBank/DDBJ whole genome shotgun (WGS) entry which is preliminary data.</text>
</comment>
<dbReference type="Pfam" id="PF07715">
    <property type="entry name" value="Plug"/>
    <property type="match status" value="1"/>
</dbReference>
<evidence type="ECO:0000313" key="8">
    <source>
        <dbReference type="Proteomes" id="UP000309848"/>
    </source>
</evidence>
<dbReference type="Pfam" id="PF00593">
    <property type="entry name" value="TonB_dep_Rec_b-barrel"/>
    <property type="match status" value="1"/>
</dbReference>
<evidence type="ECO:0000256" key="2">
    <source>
        <dbReference type="ARBA" id="ARBA00023136"/>
    </source>
</evidence>
<dbReference type="GO" id="GO:0009279">
    <property type="term" value="C:cell outer membrane"/>
    <property type="evidence" value="ECO:0007669"/>
    <property type="project" value="UniProtKB-SubCell"/>
</dbReference>
<name>A0A4S1WJH7_9SPHN</name>
<accession>A0A4S1WJH7</accession>
<dbReference type="OrthoDB" id="5476657at2"/>
<dbReference type="NCBIfam" id="TIGR01782">
    <property type="entry name" value="TonB-Xanth-Caul"/>
    <property type="match status" value="1"/>
</dbReference>
<keyword evidence="4" id="KW-0798">TonB box</keyword>
<organism evidence="7 8">
    <name type="scientific">Sphingomonas naasensis</name>
    <dbReference type="NCBI Taxonomy" id="1344951"/>
    <lineage>
        <taxon>Bacteria</taxon>
        <taxon>Pseudomonadati</taxon>
        <taxon>Pseudomonadota</taxon>
        <taxon>Alphaproteobacteria</taxon>
        <taxon>Sphingomonadales</taxon>
        <taxon>Sphingomonadaceae</taxon>
        <taxon>Sphingomonas</taxon>
    </lineage>
</organism>